<evidence type="ECO:0000256" key="2">
    <source>
        <dbReference type="ARBA" id="ARBA00007755"/>
    </source>
</evidence>
<dbReference type="STRING" id="642227.HA49_04625"/>
<feature type="transmembrane region" description="Helical" evidence="9">
    <location>
        <begin position="191"/>
        <end position="211"/>
    </location>
</feature>
<dbReference type="GO" id="GO:0009267">
    <property type="term" value="P:cellular response to starvation"/>
    <property type="evidence" value="ECO:0007669"/>
    <property type="project" value="InterPro"/>
</dbReference>
<feature type="transmembrane region" description="Helical" evidence="9">
    <location>
        <begin position="533"/>
        <end position="552"/>
    </location>
</feature>
<keyword evidence="6 9" id="KW-1133">Transmembrane helix</keyword>
<feature type="transmembrane region" description="Helical" evidence="9">
    <location>
        <begin position="662"/>
        <end position="683"/>
    </location>
</feature>
<feature type="transmembrane region" description="Helical" evidence="9">
    <location>
        <begin position="488"/>
        <end position="505"/>
    </location>
</feature>
<name>A0A095UQY7_9GAMM</name>
<dbReference type="OrthoDB" id="9761224at2"/>
<evidence type="ECO:0000256" key="4">
    <source>
        <dbReference type="ARBA" id="ARBA00022475"/>
    </source>
</evidence>
<gene>
    <name evidence="11" type="ORF">HA49_04625</name>
</gene>
<keyword evidence="3" id="KW-0813">Transport</keyword>
<evidence type="ECO:0000256" key="8">
    <source>
        <dbReference type="SAM" id="MobiDB-lite"/>
    </source>
</evidence>
<dbReference type="GO" id="GO:0005886">
    <property type="term" value="C:plasma membrane"/>
    <property type="evidence" value="ECO:0007669"/>
    <property type="project" value="UniProtKB-SubCell"/>
</dbReference>
<dbReference type="InterPro" id="IPR003706">
    <property type="entry name" value="CstA_N"/>
</dbReference>
<dbReference type="Proteomes" id="UP000029577">
    <property type="component" value="Unassembled WGS sequence"/>
</dbReference>
<feature type="transmembrane region" description="Helical" evidence="9">
    <location>
        <begin position="12"/>
        <end position="28"/>
    </location>
</feature>
<keyword evidence="5 9" id="KW-0812">Transmembrane</keyword>
<dbReference type="PANTHER" id="PTHR30252">
    <property type="entry name" value="INNER MEMBRANE PEPTIDE TRANSPORTER"/>
    <property type="match status" value="1"/>
</dbReference>
<evidence type="ECO:0000256" key="5">
    <source>
        <dbReference type="ARBA" id="ARBA00022692"/>
    </source>
</evidence>
<feature type="region of interest" description="Disordered" evidence="8">
    <location>
        <begin position="694"/>
        <end position="716"/>
    </location>
</feature>
<feature type="transmembrane region" description="Helical" evidence="9">
    <location>
        <begin position="564"/>
        <end position="589"/>
    </location>
</feature>
<dbReference type="RefSeq" id="WP_038017233.1">
    <property type="nucleotide sequence ID" value="NZ_JPKR02000001.1"/>
</dbReference>
<evidence type="ECO:0000313" key="11">
    <source>
        <dbReference type="EMBL" id="KGD76773.1"/>
    </source>
</evidence>
<evidence type="ECO:0000256" key="9">
    <source>
        <dbReference type="SAM" id="Phobius"/>
    </source>
</evidence>
<dbReference type="eggNOG" id="COG1966">
    <property type="taxonomic scope" value="Bacteria"/>
</dbReference>
<feature type="transmembrane region" description="Helical" evidence="9">
    <location>
        <begin position="283"/>
        <end position="303"/>
    </location>
</feature>
<sequence>MDKHKILRHVPWVLLGIVGAFCLGVLALRRGEHISAMWLVVASVSVYLVAYRYYSLYIAQKVMQLDPGRATPAVLNNDGLNYVPTNRYVLFGHHFAAIAGAGPLVGPVLAAQMGYLPGTLWLLAGVVLAGAVQDFMVLFLSSRRNGESLGEMIKQEMGRVPGTIALFGCFLIMIIILAVLALIVVKALAESPWGVFTVCSTIPIALLMGIYMRYLRPGRVLEVSVIGLVLLLLSIWFGGVIARDPYWGPALTFKDTTITFALIGYAFISALLPVWLILAPRDYLATFLKIGVIVGLAIGIVILNPDLKMPALTPFIDGTGPLWKGALFPFLFITIACGAVSGFHALIASGTTPKLLANEQDARFIGYGAMLMESFVAVMALVAASIIEPGLYFAMNTPPATLGITMPNLHQLGGENAPMILAQLKDVTAQAAATVSSWGFVISPEQVMQTASNIGEPSLLNRAGGAPTLAVGIADVFHKIMPLADMGFWYHFGILFEALFILTALDAGTRSGRFMLQDLLGNFVPFLKKTNSLPASVVGTAGCVGLWGYLLYQGVVDPLGGVKSLWPLFGISNQMLAAVALTLGAVILVKMKRSRYIWVPMVPAIWLIICTSWASLMKLFSTNPQMEGFLYMARTYQARIDAGTSLTPEQISNMRQIVLNNYTNAALSILFLVVVYSILIYGIKIWRQADKNPQRTDQETPYVPVPEGGVKTSSGH</sequence>
<evidence type="ECO:0000256" key="1">
    <source>
        <dbReference type="ARBA" id="ARBA00004651"/>
    </source>
</evidence>
<reference evidence="11" key="1">
    <citation type="submission" date="2014-12" db="EMBL/GenBank/DDBJ databases">
        <title>The draft genome of the Tatumella morbirosei type strain, LMG23360T isolated from pineapple rot.</title>
        <authorList>
            <person name="Smits T.H."/>
            <person name="Palmer M."/>
            <person name="Venter S.N."/>
            <person name="Duffy B."/>
            <person name="Steenkamp E.T."/>
            <person name="Chan W.Y."/>
            <person name="Coutinho T.A."/>
            <person name="Coetzee M.P."/>
            <person name="De Maayer P."/>
        </authorList>
    </citation>
    <scope>NUCLEOTIDE SEQUENCE [LARGE SCALE GENOMIC DNA]</scope>
    <source>
        <strain evidence="11">LMG 23360</strain>
    </source>
</reference>
<keyword evidence="12" id="KW-1185">Reference proteome</keyword>
<dbReference type="EMBL" id="JPKR02000001">
    <property type="protein sequence ID" value="KGD76773.1"/>
    <property type="molecule type" value="Genomic_DNA"/>
</dbReference>
<comment type="caution">
    <text evidence="11">The sequence shown here is derived from an EMBL/GenBank/DDBJ whole genome shotgun (WGS) entry which is preliminary data.</text>
</comment>
<evidence type="ECO:0000256" key="7">
    <source>
        <dbReference type="ARBA" id="ARBA00023136"/>
    </source>
</evidence>
<evidence type="ECO:0000259" key="10">
    <source>
        <dbReference type="Pfam" id="PF02554"/>
    </source>
</evidence>
<comment type="subcellular location">
    <subcellularLocation>
        <location evidence="1">Cell membrane</location>
        <topology evidence="1">Multi-pass membrane protein</topology>
    </subcellularLocation>
</comment>
<organism evidence="11 12">
    <name type="scientific">Tatumella morbirosei</name>
    <dbReference type="NCBI Taxonomy" id="642227"/>
    <lineage>
        <taxon>Bacteria</taxon>
        <taxon>Pseudomonadati</taxon>
        <taxon>Pseudomonadota</taxon>
        <taxon>Gammaproteobacteria</taxon>
        <taxon>Enterobacterales</taxon>
        <taxon>Erwiniaceae</taxon>
        <taxon>Tatumella</taxon>
    </lineage>
</organism>
<dbReference type="Pfam" id="PF02554">
    <property type="entry name" value="CstA"/>
    <property type="match status" value="1"/>
</dbReference>
<feature type="transmembrane region" description="Helical" evidence="9">
    <location>
        <begin position="95"/>
        <end position="115"/>
    </location>
</feature>
<feature type="domain" description="CstA N-terminal" evidence="10">
    <location>
        <begin position="35"/>
        <end position="614"/>
    </location>
</feature>
<dbReference type="PANTHER" id="PTHR30252:SF3">
    <property type="entry name" value="PYRUVATE_PROTON SYMPORTER BTST"/>
    <property type="match status" value="1"/>
</dbReference>
<keyword evidence="4" id="KW-1003">Cell membrane</keyword>
<feature type="transmembrane region" description="Helical" evidence="9">
    <location>
        <begin position="364"/>
        <end position="387"/>
    </location>
</feature>
<comment type="similarity">
    <text evidence="2">Belongs to the peptide transporter carbon starvation (CstA) (TC 2.A.114) family.</text>
</comment>
<dbReference type="InterPro" id="IPR051605">
    <property type="entry name" value="CstA"/>
</dbReference>
<evidence type="ECO:0000256" key="6">
    <source>
        <dbReference type="ARBA" id="ARBA00022989"/>
    </source>
</evidence>
<feature type="transmembrane region" description="Helical" evidence="9">
    <location>
        <begin position="162"/>
        <end position="185"/>
    </location>
</feature>
<keyword evidence="7 9" id="KW-0472">Membrane</keyword>
<proteinExistence type="inferred from homology"/>
<feature type="transmembrane region" description="Helical" evidence="9">
    <location>
        <begin position="596"/>
        <end position="616"/>
    </location>
</feature>
<feature type="transmembrane region" description="Helical" evidence="9">
    <location>
        <begin position="121"/>
        <end position="141"/>
    </location>
</feature>
<evidence type="ECO:0000313" key="12">
    <source>
        <dbReference type="Proteomes" id="UP000029577"/>
    </source>
</evidence>
<feature type="transmembrane region" description="Helical" evidence="9">
    <location>
        <begin position="257"/>
        <end position="278"/>
    </location>
</feature>
<feature type="transmembrane region" description="Helical" evidence="9">
    <location>
        <begin position="323"/>
        <end position="343"/>
    </location>
</feature>
<feature type="transmembrane region" description="Helical" evidence="9">
    <location>
        <begin position="34"/>
        <end position="54"/>
    </location>
</feature>
<dbReference type="AlphaFoldDB" id="A0A095UQY7"/>
<accession>A0A095UQY7</accession>
<protein>
    <submittedName>
        <fullName evidence="11">Carbon starvation protein A</fullName>
    </submittedName>
</protein>
<evidence type="ECO:0000256" key="3">
    <source>
        <dbReference type="ARBA" id="ARBA00022448"/>
    </source>
</evidence>
<feature type="transmembrane region" description="Helical" evidence="9">
    <location>
        <begin position="223"/>
        <end position="242"/>
    </location>
</feature>